<dbReference type="OrthoDB" id="2379186at2759"/>
<sequence length="60" mass="6761">MCTSEQHDIKVDIWGIGYLLQTSQVQNLRGELIQTSQGNRPTAHFLFSQMHEQSTSAVAQ</sequence>
<evidence type="ECO:0008006" key="3">
    <source>
        <dbReference type="Google" id="ProtNLM"/>
    </source>
</evidence>
<evidence type="ECO:0000313" key="2">
    <source>
        <dbReference type="Proteomes" id="UP000243217"/>
    </source>
</evidence>
<comment type="caution">
    <text evidence="1">The sequence shown here is derived from an EMBL/GenBank/DDBJ whole genome shotgun (WGS) entry which is preliminary data.</text>
</comment>
<keyword evidence="2" id="KW-1185">Reference proteome</keyword>
<protein>
    <recommendedName>
        <fullName evidence="3">Protein kinase domain-containing protein</fullName>
    </recommendedName>
</protein>
<dbReference type="EMBL" id="JNBS01002091">
    <property type="protein sequence ID" value="OQR95526.1"/>
    <property type="molecule type" value="Genomic_DNA"/>
</dbReference>
<organism evidence="1 2">
    <name type="scientific">Thraustotheca clavata</name>
    <dbReference type="NCBI Taxonomy" id="74557"/>
    <lineage>
        <taxon>Eukaryota</taxon>
        <taxon>Sar</taxon>
        <taxon>Stramenopiles</taxon>
        <taxon>Oomycota</taxon>
        <taxon>Saprolegniomycetes</taxon>
        <taxon>Saprolegniales</taxon>
        <taxon>Achlyaceae</taxon>
        <taxon>Thraustotheca</taxon>
    </lineage>
</organism>
<gene>
    <name evidence="1" type="ORF">THRCLA_22122</name>
</gene>
<dbReference type="AlphaFoldDB" id="A0A1V9ZBY4"/>
<dbReference type="Proteomes" id="UP000243217">
    <property type="component" value="Unassembled WGS sequence"/>
</dbReference>
<proteinExistence type="predicted"/>
<reference evidence="1 2" key="1">
    <citation type="journal article" date="2014" name="Genome Biol. Evol.">
        <title>The secreted proteins of Achlya hypogyna and Thraustotheca clavata identify the ancestral oomycete secretome and reveal gene acquisitions by horizontal gene transfer.</title>
        <authorList>
            <person name="Misner I."/>
            <person name="Blouin N."/>
            <person name="Leonard G."/>
            <person name="Richards T.A."/>
            <person name="Lane C.E."/>
        </authorList>
    </citation>
    <scope>NUCLEOTIDE SEQUENCE [LARGE SCALE GENOMIC DNA]</scope>
    <source>
        <strain evidence="1 2">ATCC 34112</strain>
    </source>
</reference>
<accession>A0A1V9ZBY4</accession>
<name>A0A1V9ZBY4_9STRA</name>
<evidence type="ECO:0000313" key="1">
    <source>
        <dbReference type="EMBL" id="OQR95526.1"/>
    </source>
</evidence>